<dbReference type="OrthoDB" id="9804077at2"/>
<evidence type="ECO:0000313" key="1">
    <source>
        <dbReference type="EMBL" id="TKK71658.1"/>
    </source>
</evidence>
<dbReference type="EMBL" id="SZQL01000001">
    <property type="protein sequence ID" value="TKK71658.1"/>
    <property type="molecule type" value="Genomic_DNA"/>
</dbReference>
<reference evidence="1 2" key="1">
    <citation type="submission" date="2019-05" db="EMBL/GenBank/DDBJ databases">
        <title>Panacibacter sp. strain 17mud1-8 Genome sequencing and assembly.</title>
        <authorList>
            <person name="Chhetri G."/>
        </authorList>
    </citation>
    <scope>NUCLEOTIDE SEQUENCE [LARGE SCALE GENOMIC DNA]</scope>
    <source>
        <strain evidence="1 2">17mud1-8</strain>
    </source>
</reference>
<gene>
    <name evidence="1" type="ORF">FC093_01135</name>
</gene>
<organism evidence="1 2">
    <name type="scientific">Ilyomonas limi</name>
    <dbReference type="NCBI Taxonomy" id="2575867"/>
    <lineage>
        <taxon>Bacteria</taxon>
        <taxon>Pseudomonadati</taxon>
        <taxon>Bacteroidota</taxon>
        <taxon>Chitinophagia</taxon>
        <taxon>Chitinophagales</taxon>
        <taxon>Chitinophagaceae</taxon>
        <taxon>Ilyomonas</taxon>
    </lineage>
</organism>
<dbReference type="Proteomes" id="UP000305848">
    <property type="component" value="Unassembled WGS sequence"/>
</dbReference>
<protein>
    <submittedName>
        <fullName evidence="1">Uncharacterized protein</fullName>
    </submittedName>
</protein>
<proteinExistence type="predicted"/>
<sequence length="115" mass="13889">MSDINWNELPTSFNLYLTLKGHYYLNELINRFLYYDLIFQDTPIFDINYFNSLKEDFPKSNSEGVRNLEFRKGFVKLFFEYLKTMESKQPNQVQKIYGKVLGNIISNIYEEMERI</sequence>
<evidence type="ECO:0000313" key="2">
    <source>
        <dbReference type="Proteomes" id="UP000305848"/>
    </source>
</evidence>
<name>A0A4U3L8Q8_9BACT</name>
<accession>A0A4U3L8Q8</accession>
<comment type="caution">
    <text evidence="1">The sequence shown here is derived from an EMBL/GenBank/DDBJ whole genome shotgun (WGS) entry which is preliminary data.</text>
</comment>
<keyword evidence="2" id="KW-1185">Reference proteome</keyword>
<dbReference type="RefSeq" id="WP_137259898.1">
    <property type="nucleotide sequence ID" value="NZ_SZQL01000001.1"/>
</dbReference>
<dbReference type="AlphaFoldDB" id="A0A4U3L8Q8"/>